<proteinExistence type="predicted"/>
<keyword evidence="2" id="KW-1185">Reference proteome</keyword>
<name>A0A1Z5RLG5_SORBI</name>
<evidence type="ECO:0000313" key="1">
    <source>
        <dbReference type="EMBL" id="OQU84295.1"/>
    </source>
</evidence>
<reference evidence="1 2" key="1">
    <citation type="journal article" date="2009" name="Nature">
        <title>The Sorghum bicolor genome and the diversification of grasses.</title>
        <authorList>
            <person name="Paterson A.H."/>
            <person name="Bowers J.E."/>
            <person name="Bruggmann R."/>
            <person name="Dubchak I."/>
            <person name="Grimwood J."/>
            <person name="Gundlach H."/>
            <person name="Haberer G."/>
            <person name="Hellsten U."/>
            <person name="Mitros T."/>
            <person name="Poliakov A."/>
            <person name="Schmutz J."/>
            <person name="Spannagl M."/>
            <person name="Tang H."/>
            <person name="Wang X."/>
            <person name="Wicker T."/>
            <person name="Bharti A.K."/>
            <person name="Chapman J."/>
            <person name="Feltus F.A."/>
            <person name="Gowik U."/>
            <person name="Grigoriev I.V."/>
            <person name="Lyons E."/>
            <person name="Maher C.A."/>
            <person name="Martis M."/>
            <person name="Narechania A."/>
            <person name="Otillar R.P."/>
            <person name="Penning B.W."/>
            <person name="Salamov A.A."/>
            <person name="Wang Y."/>
            <person name="Zhang L."/>
            <person name="Carpita N.C."/>
            <person name="Freeling M."/>
            <person name="Gingle A.R."/>
            <person name="Hash C.T."/>
            <person name="Keller B."/>
            <person name="Klein P."/>
            <person name="Kresovich S."/>
            <person name="McCann M.C."/>
            <person name="Ming R."/>
            <person name="Peterson D.G."/>
            <person name="Mehboob-ur-Rahman"/>
            <person name="Ware D."/>
            <person name="Westhoff P."/>
            <person name="Mayer K.F."/>
            <person name="Messing J."/>
            <person name="Rokhsar D.S."/>
        </authorList>
    </citation>
    <scope>NUCLEOTIDE SEQUENCE [LARGE SCALE GENOMIC DNA]</scope>
    <source>
        <strain evidence="2">cv. BTx623</strain>
    </source>
</reference>
<reference evidence="2" key="2">
    <citation type="journal article" date="2018" name="Plant J.">
        <title>The Sorghum bicolor reference genome: improved assembly, gene annotations, a transcriptome atlas, and signatures of genome organization.</title>
        <authorList>
            <person name="McCormick R.F."/>
            <person name="Truong S.K."/>
            <person name="Sreedasyam A."/>
            <person name="Jenkins J."/>
            <person name="Shu S."/>
            <person name="Sims D."/>
            <person name="Kennedy M."/>
            <person name="Amirebrahimi M."/>
            <person name="Weers B.D."/>
            <person name="McKinley B."/>
            <person name="Mattison A."/>
            <person name="Morishige D.T."/>
            <person name="Grimwood J."/>
            <person name="Schmutz J."/>
            <person name="Mullet J.E."/>
        </authorList>
    </citation>
    <scope>NUCLEOTIDE SEQUENCE [LARGE SCALE GENOMIC DNA]</scope>
    <source>
        <strain evidence="2">cv. BTx623</strain>
    </source>
</reference>
<accession>A0A1Z5RLG5</accession>
<dbReference type="Gramene" id="OQU84295">
    <property type="protein sequence ID" value="OQU84295"/>
    <property type="gene ID" value="SORBI_3004G028966"/>
</dbReference>
<dbReference type="InParanoid" id="A0A1Z5RLG5"/>
<gene>
    <name evidence="1" type="ORF">SORBI_3004G028966</name>
</gene>
<protein>
    <submittedName>
        <fullName evidence="1">Uncharacterized protein</fullName>
    </submittedName>
</protein>
<organism evidence="1 2">
    <name type="scientific">Sorghum bicolor</name>
    <name type="common">Sorghum</name>
    <name type="synonym">Sorghum vulgare</name>
    <dbReference type="NCBI Taxonomy" id="4558"/>
    <lineage>
        <taxon>Eukaryota</taxon>
        <taxon>Viridiplantae</taxon>
        <taxon>Streptophyta</taxon>
        <taxon>Embryophyta</taxon>
        <taxon>Tracheophyta</taxon>
        <taxon>Spermatophyta</taxon>
        <taxon>Magnoliopsida</taxon>
        <taxon>Liliopsida</taxon>
        <taxon>Poales</taxon>
        <taxon>Poaceae</taxon>
        <taxon>PACMAD clade</taxon>
        <taxon>Panicoideae</taxon>
        <taxon>Andropogonodae</taxon>
        <taxon>Andropogoneae</taxon>
        <taxon>Sorghinae</taxon>
        <taxon>Sorghum</taxon>
    </lineage>
</organism>
<evidence type="ECO:0000313" key="2">
    <source>
        <dbReference type="Proteomes" id="UP000000768"/>
    </source>
</evidence>
<sequence length="190" mass="19709">MKAPPSRRREAENPVEGYACVLPRRISNPLKDVNIEIGVSKRLAPGKSMVKSASWSDFAGAAAAASKVAASEAGASATSKKVTAEVVVAEAGAARARNMSAAEAPANTKAVATEARAKKKSAAAVARAAKKATKKANKAAAAAAAAAEAAAEKPCLFTIPSEEYFNLWEDPKDREEIRASFTRIAELLAQ</sequence>
<dbReference type="EMBL" id="CM000763">
    <property type="protein sequence ID" value="OQU84295.1"/>
    <property type="molecule type" value="Genomic_DNA"/>
</dbReference>
<dbReference type="AlphaFoldDB" id="A0A1Z5RLG5"/>
<dbReference type="Proteomes" id="UP000000768">
    <property type="component" value="Chromosome 4"/>
</dbReference>